<name>A0A7R9D7C4_TIMPO</name>
<evidence type="ECO:0000313" key="2">
    <source>
        <dbReference type="EMBL" id="CAD7409419.1"/>
    </source>
</evidence>
<dbReference type="AlphaFoldDB" id="A0A7R9D7C4"/>
<reference evidence="2" key="1">
    <citation type="submission" date="2020-11" db="EMBL/GenBank/DDBJ databases">
        <authorList>
            <person name="Tran Van P."/>
        </authorList>
    </citation>
    <scope>NUCLEOTIDE SEQUENCE</scope>
</reference>
<sequence>MNYIMYSCSKKKRSPEDRLIYPSDNLHLDLPDAPSHNGGKLSEMLVVAMNPSHPGIGKVELEEVNPHLREGRVENHLGKTTPSSPDRDSNLDLPVLSSRAQHDKRSLSRKYIGFDRSENVIFQSRTSFSMFRRSPLDLGVSSLWRHPRSFSFREISGEPFKSASILFFSTGALDSPVGSIEFKRGGGRPLNFPRQYCFTYTMLHPGVNYPNYFFPWEKTLRDPARYTRGVLYEWMMEGEEPTIFDDLSKKTRSIFVYPEKAQRVIEQCCDKEQYCDVNTFLGACK</sequence>
<organism evidence="2">
    <name type="scientific">Timema poppense</name>
    <name type="common">Walking stick</name>
    <dbReference type="NCBI Taxonomy" id="170557"/>
    <lineage>
        <taxon>Eukaryota</taxon>
        <taxon>Metazoa</taxon>
        <taxon>Ecdysozoa</taxon>
        <taxon>Arthropoda</taxon>
        <taxon>Hexapoda</taxon>
        <taxon>Insecta</taxon>
        <taxon>Pterygota</taxon>
        <taxon>Neoptera</taxon>
        <taxon>Polyneoptera</taxon>
        <taxon>Phasmatodea</taxon>
        <taxon>Timematodea</taxon>
        <taxon>Timematoidea</taxon>
        <taxon>Timematidae</taxon>
        <taxon>Timema</taxon>
    </lineage>
</organism>
<feature type="region of interest" description="Disordered" evidence="1">
    <location>
        <begin position="73"/>
        <end position="99"/>
    </location>
</feature>
<dbReference type="EMBL" id="OD004156">
    <property type="protein sequence ID" value="CAD7409419.1"/>
    <property type="molecule type" value="Genomic_DNA"/>
</dbReference>
<evidence type="ECO:0000256" key="1">
    <source>
        <dbReference type="SAM" id="MobiDB-lite"/>
    </source>
</evidence>
<accession>A0A7R9D7C4</accession>
<protein>
    <submittedName>
        <fullName evidence="2">Uncharacterized protein</fullName>
    </submittedName>
</protein>
<proteinExistence type="predicted"/>
<gene>
    <name evidence="2" type="ORF">TPSB3V08_LOCUS6828</name>
</gene>